<dbReference type="EMBL" id="CP042326">
    <property type="protein sequence ID" value="QDZ40917.1"/>
    <property type="molecule type" value="Genomic_DNA"/>
</dbReference>
<keyword evidence="3" id="KW-1185">Reference proteome</keyword>
<dbReference type="GO" id="GO:0008800">
    <property type="term" value="F:beta-lactamase activity"/>
    <property type="evidence" value="ECO:0007669"/>
    <property type="project" value="InterPro"/>
</dbReference>
<keyword evidence="2" id="KW-0378">Hydrolase</keyword>
<evidence type="ECO:0000313" key="3">
    <source>
        <dbReference type="Proteomes" id="UP000318453"/>
    </source>
</evidence>
<dbReference type="GO" id="GO:0046677">
    <property type="term" value="P:response to antibiotic"/>
    <property type="evidence" value="ECO:0007669"/>
    <property type="project" value="InterPro"/>
</dbReference>
<gene>
    <name evidence="2" type="ORF">FRE64_13785</name>
</gene>
<feature type="domain" description="Beta-lactamase class A catalytic" evidence="1">
    <location>
        <begin position="84"/>
        <end position="268"/>
    </location>
</feature>
<dbReference type="Gene3D" id="3.40.710.10">
    <property type="entry name" value="DD-peptidase/beta-lactamase superfamily"/>
    <property type="match status" value="1"/>
</dbReference>
<dbReference type="AlphaFoldDB" id="A0A5B8NPJ2"/>
<dbReference type="GO" id="GO:0030655">
    <property type="term" value="P:beta-lactam antibiotic catabolic process"/>
    <property type="evidence" value="ECO:0007669"/>
    <property type="project" value="InterPro"/>
</dbReference>
<organism evidence="2 3">
    <name type="scientific">Euhalothece natronophila Z-M001</name>
    <dbReference type="NCBI Taxonomy" id="522448"/>
    <lineage>
        <taxon>Bacteria</taxon>
        <taxon>Bacillati</taxon>
        <taxon>Cyanobacteriota</taxon>
        <taxon>Cyanophyceae</taxon>
        <taxon>Oscillatoriophycideae</taxon>
        <taxon>Chroococcales</taxon>
        <taxon>Halothecacae</taxon>
        <taxon>Halothece cluster</taxon>
        <taxon>Euhalothece</taxon>
    </lineage>
</organism>
<sequence>MPFYQEDKQLQGIVLEILKQVWQQFPELEKNQIALTWLIYDTPLRGASYRGNHLCYPASLVKLFYLVAVLEWLKRGLVAKSSELDRAISDMIIDSSNDATSLVVDSLTGTTSGPELSRNAFLTWQSQRNLVNRYFQSLRWQELEGINVNQKTWGDGPYGRERAFVGEFLENRNQLTTKAVARLFHEIISDKAVSVEASHYMKGLLARSLPPPSLSDIGEENQITGFLGEVLPKEATLYSKAGWMSQVRHDSAYIKLPNCPPYLLVVFTERPTSSPNRALLPFISQQFLEAMRNQ</sequence>
<evidence type="ECO:0000259" key="1">
    <source>
        <dbReference type="Pfam" id="PF13354"/>
    </source>
</evidence>
<dbReference type="Pfam" id="PF13354">
    <property type="entry name" value="Beta-lactamase2"/>
    <property type="match status" value="1"/>
</dbReference>
<dbReference type="InterPro" id="IPR000871">
    <property type="entry name" value="Beta-lactam_class-A"/>
</dbReference>
<dbReference type="RefSeq" id="WP_146296757.1">
    <property type="nucleotide sequence ID" value="NZ_CP042326.1"/>
</dbReference>
<dbReference type="InterPro" id="IPR012338">
    <property type="entry name" value="Beta-lactam/transpept-like"/>
</dbReference>
<dbReference type="PANTHER" id="PTHR35333">
    <property type="entry name" value="BETA-LACTAMASE"/>
    <property type="match status" value="1"/>
</dbReference>
<dbReference type="OrthoDB" id="7510992at2"/>
<dbReference type="KEGG" id="enn:FRE64_13785"/>
<name>A0A5B8NPJ2_9CHRO</name>
<reference evidence="2" key="1">
    <citation type="submission" date="2019-08" db="EMBL/GenBank/DDBJ databases">
        <title>Carotenoids and Carotenoid Binding Proteins in the Halophilic Cyanobacterium Euhalothece sp. ZM00.</title>
        <authorList>
            <person name="Cho S.M."/>
            <person name="Song J.Y."/>
            <person name="Park Y.-I."/>
        </authorList>
    </citation>
    <scope>NUCLEOTIDE SEQUENCE [LARGE SCALE GENOMIC DNA]</scope>
    <source>
        <strain evidence="2">Z-M001</strain>
    </source>
</reference>
<dbReference type="InterPro" id="IPR045155">
    <property type="entry name" value="Beta-lactam_cat"/>
</dbReference>
<dbReference type="Proteomes" id="UP000318453">
    <property type="component" value="Chromosome"/>
</dbReference>
<accession>A0A5B8NPJ2</accession>
<dbReference type="SUPFAM" id="SSF56601">
    <property type="entry name" value="beta-lactamase/transpeptidase-like"/>
    <property type="match status" value="1"/>
</dbReference>
<evidence type="ECO:0000313" key="2">
    <source>
        <dbReference type="EMBL" id="QDZ40917.1"/>
    </source>
</evidence>
<protein>
    <submittedName>
        <fullName evidence="2">Serine hydrolase</fullName>
    </submittedName>
</protein>
<proteinExistence type="predicted"/>
<dbReference type="PANTHER" id="PTHR35333:SF3">
    <property type="entry name" value="BETA-LACTAMASE-TYPE TRANSPEPTIDASE FOLD CONTAINING PROTEIN"/>
    <property type="match status" value="1"/>
</dbReference>